<sequence>MTDQTLSHRFNQLLLRYKSRQNKDYIYKTSSYGCGWQSPPEDIMEKILKHVSLGNQIRSTIVCKSWMSVVIRTAPRVQFPWLVLPPTNPNCLSFSSLSEGKVFNLKLPKAARGSRLVGSSKGWLIMVKGKELNSEIFLLDPILGAQHQLPALKTIPSFRDHLGMSGGQSACGAAFFLNHIALSSSDISECMVAAAFGSQLGLCKPREKRRRVFDILDEDDYFVDTLFTSTGMLYALVRSRNSNDGVITLTLNSGEEDGALVLNLVYNNEEHNQIGNFVFEYYNDYKICKKGFYRSYLLESTENEILLINRIHDSLSSDVLVEKENPEMVDLCNHVVFDVLLFVIMVPVFCTIMNPCFRNLLLDIVSFFLVAGFAVLLNKEKAKQLRVIAASFKYLRTSGFEVYKIIASENNNNLLQVQNLGDQIIFVADGGSSFILRASDFKEMQGNSIYFASNGIHDVQGLDNLISHISRDIGVFYLDGEKIVRYFPSVNMSIQSQLNWFTPKLF</sequence>
<evidence type="ECO:0000313" key="5">
    <source>
        <dbReference type="Proteomes" id="UP001457282"/>
    </source>
</evidence>
<dbReference type="EMBL" id="JBEDUW010000002">
    <property type="protein sequence ID" value="KAK9941672.1"/>
    <property type="molecule type" value="Genomic_DNA"/>
</dbReference>
<dbReference type="InterPro" id="IPR001810">
    <property type="entry name" value="F-box_dom"/>
</dbReference>
<protein>
    <recommendedName>
        <fullName evidence="6">F-box domain-containing protein</fullName>
    </recommendedName>
</protein>
<dbReference type="Pfam" id="PF00646">
    <property type="entry name" value="F-box"/>
    <property type="match status" value="1"/>
</dbReference>
<keyword evidence="1" id="KW-1133">Transmembrane helix</keyword>
<evidence type="ECO:0000313" key="4">
    <source>
        <dbReference type="EMBL" id="KAK9941672.1"/>
    </source>
</evidence>
<comment type="caution">
    <text evidence="4">The sequence shown here is derived from an EMBL/GenBank/DDBJ whole genome shotgun (WGS) entry which is preliminary data.</text>
</comment>
<evidence type="ECO:0000259" key="2">
    <source>
        <dbReference type="Pfam" id="PF00646"/>
    </source>
</evidence>
<keyword evidence="5" id="KW-1185">Reference proteome</keyword>
<feature type="domain" description="F-box" evidence="2">
    <location>
        <begin position="40"/>
        <end position="70"/>
    </location>
</feature>
<keyword evidence="1" id="KW-0472">Membrane</keyword>
<evidence type="ECO:0008006" key="6">
    <source>
        <dbReference type="Google" id="ProtNLM"/>
    </source>
</evidence>
<name>A0AAW1Y1F6_RUBAR</name>
<accession>A0AAW1Y1F6</accession>
<organism evidence="4 5">
    <name type="scientific">Rubus argutus</name>
    <name type="common">Southern blackberry</name>
    <dbReference type="NCBI Taxonomy" id="59490"/>
    <lineage>
        <taxon>Eukaryota</taxon>
        <taxon>Viridiplantae</taxon>
        <taxon>Streptophyta</taxon>
        <taxon>Embryophyta</taxon>
        <taxon>Tracheophyta</taxon>
        <taxon>Spermatophyta</taxon>
        <taxon>Magnoliopsida</taxon>
        <taxon>eudicotyledons</taxon>
        <taxon>Gunneridae</taxon>
        <taxon>Pentapetalae</taxon>
        <taxon>rosids</taxon>
        <taxon>fabids</taxon>
        <taxon>Rosales</taxon>
        <taxon>Rosaceae</taxon>
        <taxon>Rosoideae</taxon>
        <taxon>Rosoideae incertae sedis</taxon>
        <taxon>Rubus</taxon>
    </lineage>
</organism>
<dbReference type="InterPro" id="IPR005174">
    <property type="entry name" value="KIB1-4_b-propeller"/>
</dbReference>
<gene>
    <name evidence="4" type="ORF">M0R45_007370</name>
</gene>
<dbReference type="InterPro" id="IPR050942">
    <property type="entry name" value="F-box_BR-signaling"/>
</dbReference>
<reference evidence="4 5" key="1">
    <citation type="journal article" date="2023" name="G3 (Bethesda)">
        <title>A chromosome-length genome assembly and annotation of blackberry (Rubus argutus, cv. 'Hillquist').</title>
        <authorList>
            <person name="Bruna T."/>
            <person name="Aryal R."/>
            <person name="Dudchenko O."/>
            <person name="Sargent D.J."/>
            <person name="Mead D."/>
            <person name="Buti M."/>
            <person name="Cavallini A."/>
            <person name="Hytonen T."/>
            <person name="Andres J."/>
            <person name="Pham M."/>
            <person name="Weisz D."/>
            <person name="Mascagni F."/>
            <person name="Usai G."/>
            <person name="Natali L."/>
            <person name="Bassil N."/>
            <person name="Fernandez G.E."/>
            <person name="Lomsadze A."/>
            <person name="Armour M."/>
            <person name="Olukolu B."/>
            <person name="Poorten T."/>
            <person name="Britton C."/>
            <person name="Davik J."/>
            <person name="Ashrafi H."/>
            <person name="Aiden E.L."/>
            <person name="Borodovsky M."/>
            <person name="Worthington M."/>
        </authorList>
    </citation>
    <scope>NUCLEOTIDE SEQUENCE [LARGE SCALE GENOMIC DNA]</scope>
    <source>
        <strain evidence="4">PI 553951</strain>
    </source>
</reference>
<keyword evidence="1" id="KW-0812">Transmembrane</keyword>
<evidence type="ECO:0000259" key="3">
    <source>
        <dbReference type="Pfam" id="PF03478"/>
    </source>
</evidence>
<dbReference type="PANTHER" id="PTHR44259">
    <property type="entry name" value="OS07G0183000 PROTEIN-RELATED"/>
    <property type="match status" value="1"/>
</dbReference>
<dbReference type="PANTHER" id="PTHR44259:SF114">
    <property type="entry name" value="OS06G0707300 PROTEIN"/>
    <property type="match status" value="1"/>
</dbReference>
<dbReference type="Pfam" id="PF03478">
    <property type="entry name" value="Beta-prop_KIB1-4"/>
    <property type="match status" value="1"/>
</dbReference>
<feature type="transmembrane region" description="Helical" evidence="1">
    <location>
        <begin position="360"/>
        <end position="377"/>
    </location>
</feature>
<dbReference type="AlphaFoldDB" id="A0AAW1Y1F6"/>
<feature type="domain" description="KIB1-4 beta-propeller" evidence="3">
    <location>
        <begin position="94"/>
        <end position="476"/>
    </location>
</feature>
<feature type="transmembrane region" description="Helical" evidence="1">
    <location>
        <begin position="335"/>
        <end position="354"/>
    </location>
</feature>
<evidence type="ECO:0000256" key="1">
    <source>
        <dbReference type="SAM" id="Phobius"/>
    </source>
</evidence>
<proteinExistence type="predicted"/>
<dbReference type="Proteomes" id="UP001457282">
    <property type="component" value="Unassembled WGS sequence"/>
</dbReference>